<protein>
    <submittedName>
        <fullName evidence="1">Uncharacterized protein</fullName>
    </submittedName>
</protein>
<dbReference type="EMBL" id="FPHB01000006">
    <property type="protein sequence ID" value="SFV49859.1"/>
    <property type="molecule type" value="Genomic_DNA"/>
</dbReference>
<reference evidence="1" key="1">
    <citation type="submission" date="2016-10" db="EMBL/GenBank/DDBJ databases">
        <authorList>
            <person name="de Groot N.N."/>
        </authorList>
    </citation>
    <scope>NUCLEOTIDE SEQUENCE</scope>
</reference>
<sequence>MFFVFLFLVITPLEALITIAPVELGEDPGYSANVGVSLSTKRGNSDVDSYKMATRVQYDNNESYVTWLQLSGEYGKASGVKNVQKLYAHLRYIHNITDKYHVYEVALQTEEDEFRLIQHRRLVALGYRQRFFHDNQKLKAFIGIGTIFENIHYISANENPDENNIRINSYASITYAFKEDMKTSFISYYQPKFDDISDFVTVNTLELKLKIIDALYLNFSVHYDYDSHPAVGVASRYDFSQDTSFIYQF</sequence>
<gene>
    <name evidence="1" type="ORF">MNB_SM-7-1464</name>
</gene>
<accession>A0A1W1B8K2</accession>
<proteinExistence type="predicted"/>
<dbReference type="InterPro" id="IPR007433">
    <property type="entry name" value="DUF481"/>
</dbReference>
<dbReference type="AlphaFoldDB" id="A0A1W1B8K2"/>
<name>A0A1W1B8K2_9ZZZZ</name>
<evidence type="ECO:0000313" key="1">
    <source>
        <dbReference type="EMBL" id="SFV49859.1"/>
    </source>
</evidence>
<organism evidence="1">
    <name type="scientific">hydrothermal vent metagenome</name>
    <dbReference type="NCBI Taxonomy" id="652676"/>
    <lineage>
        <taxon>unclassified sequences</taxon>
        <taxon>metagenomes</taxon>
        <taxon>ecological metagenomes</taxon>
    </lineage>
</organism>
<dbReference type="Pfam" id="PF04338">
    <property type="entry name" value="DUF481"/>
    <property type="match status" value="1"/>
</dbReference>